<dbReference type="PANTHER" id="PTHR46819:SF1">
    <property type="entry name" value="EF-HAND CALCIUM-BINDING DOMAIN-CONTAINING PROTEIN 7"/>
    <property type="match status" value="1"/>
</dbReference>
<keyword evidence="12 14" id="KW-0342">GTP-binding</keyword>
<evidence type="ECO:0000256" key="12">
    <source>
        <dbReference type="ARBA" id="ARBA00023134"/>
    </source>
</evidence>
<dbReference type="PIRSF" id="PIRSF037488">
    <property type="entry name" value="Mt_Rho_GTPase"/>
    <property type="match status" value="1"/>
</dbReference>
<keyword evidence="11 14" id="KW-0496">Mitochondrion</keyword>
<dbReference type="FunFam" id="3.40.50.300:FF:000170">
    <property type="entry name" value="Mitochondrial Rho GTPase"/>
    <property type="match status" value="1"/>
</dbReference>
<dbReference type="InterPro" id="IPR013566">
    <property type="entry name" value="EF_hand_assoc_1"/>
</dbReference>
<dbReference type="GO" id="GO:0005741">
    <property type="term" value="C:mitochondrial outer membrane"/>
    <property type="evidence" value="ECO:0007669"/>
    <property type="project" value="UniProtKB-SubCell"/>
</dbReference>
<dbReference type="GO" id="GO:0003924">
    <property type="term" value="F:GTPase activity"/>
    <property type="evidence" value="ECO:0007669"/>
    <property type="project" value="InterPro"/>
</dbReference>
<dbReference type="SMART" id="SM00174">
    <property type="entry name" value="RHO"/>
    <property type="match status" value="1"/>
</dbReference>
<keyword evidence="6 14" id="KW-0547">Nucleotide-binding</keyword>
<dbReference type="InterPro" id="IPR002048">
    <property type="entry name" value="EF_hand_dom"/>
</dbReference>
<evidence type="ECO:0000256" key="5">
    <source>
        <dbReference type="ARBA" id="ARBA00022737"/>
    </source>
</evidence>
<keyword evidence="7 14" id="KW-1000">Mitochondrion outer membrane</keyword>
<keyword evidence="4" id="KW-0479">Metal-binding</keyword>
<dbReference type="InterPro" id="IPR052266">
    <property type="entry name" value="Miro-EF-hand_domain"/>
</dbReference>
<gene>
    <name evidence="15" type="ORF">OFUS_LOCUS19401</name>
</gene>
<dbReference type="FunFam" id="1.10.238.10:FF:000011">
    <property type="entry name" value="Mitochondrial Rho GTPase"/>
    <property type="match status" value="1"/>
</dbReference>
<dbReference type="Gene3D" id="1.10.238.10">
    <property type="entry name" value="EF-hand"/>
    <property type="match status" value="2"/>
</dbReference>
<dbReference type="SUPFAM" id="SSF47473">
    <property type="entry name" value="EF-hand"/>
    <property type="match status" value="1"/>
</dbReference>
<dbReference type="PANTHER" id="PTHR46819">
    <property type="entry name" value="EF-HAND CALCIUM-BINDING DOMAIN-CONTAINING PROTEIN 7"/>
    <property type="match status" value="1"/>
</dbReference>
<dbReference type="EMBL" id="CAIIXF020000009">
    <property type="protein sequence ID" value="CAH1794756.1"/>
    <property type="molecule type" value="Genomic_DNA"/>
</dbReference>
<dbReference type="GO" id="GO:0005525">
    <property type="term" value="F:GTP binding"/>
    <property type="evidence" value="ECO:0007669"/>
    <property type="project" value="UniProtKB-KW"/>
</dbReference>
<dbReference type="SUPFAM" id="SSF52540">
    <property type="entry name" value="P-loop containing nucleoside triphosphate hydrolases"/>
    <property type="match status" value="2"/>
</dbReference>
<dbReference type="Proteomes" id="UP000749559">
    <property type="component" value="Unassembled WGS sequence"/>
</dbReference>
<dbReference type="InterPro" id="IPR013567">
    <property type="entry name" value="EF_hand_assoc_2"/>
</dbReference>
<dbReference type="CDD" id="cd01893">
    <property type="entry name" value="Miro1"/>
    <property type="match status" value="1"/>
</dbReference>
<dbReference type="SMART" id="SM00173">
    <property type="entry name" value="RAS"/>
    <property type="match status" value="1"/>
</dbReference>
<evidence type="ECO:0000313" key="15">
    <source>
        <dbReference type="EMBL" id="CAH1794756.1"/>
    </source>
</evidence>
<dbReference type="NCBIfam" id="TIGR00231">
    <property type="entry name" value="small_GTP"/>
    <property type="match status" value="1"/>
</dbReference>
<dbReference type="Pfam" id="PF08356">
    <property type="entry name" value="EF_assoc_2"/>
    <property type="match status" value="1"/>
</dbReference>
<evidence type="ECO:0000256" key="1">
    <source>
        <dbReference type="ARBA" id="ARBA00004200"/>
    </source>
</evidence>
<dbReference type="PROSITE" id="PS00018">
    <property type="entry name" value="EF_HAND_1"/>
    <property type="match status" value="2"/>
</dbReference>
<keyword evidence="8 14" id="KW-0378">Hydrolase</keyword>
<dbReference type="Pfam" id="PF13202">
    <property type="entry name" value="EF-hand_5"/>
    <property type="match status" value="1"/>
</dbReference>
<comment type="function">
    <text evidence="14">Mitochondrial GTPase involved in mitochondrial trafficking. Probably involved in control of anterograde transport of mitochondria and their subcellular distribution.</text>
</comment>
<evidence type="ECO:0000256" key="7">
    <source>
        <dbReference type="ARBA" id="ARBA00022787"/>
    </source>
</evidence>
<dbReference type="SMART" id="SM00175">
    <property type="entry name" value="RAB"/>
    <property type="match status" value="1"/>
</dbReference>
<dbReference type="SMART" id="SM00054">
    <property type="entry name" value="EFh"/>
    <property type="match status" value="2"/>
</dbReference>
<evidence type="ECO:0000256" key="11">
    <source>
        <dbReference type="ARBA" id="ARBA00023128"/>
    </source>
</evidence>
<evidence type="ECO:0000256" key="3">
    <source>
        <dbReference type="ARBA" id="ARBA00022692"/>
    </source>
</evidence>
<dbReference type="PRINTS" id="PR00449">
    <property type="entry name" value="RASTRNSFRMNG"/>
</dbReference>
<evidence type="ECO:0000256" key="4">
    <source>
        <dbReference type="ARBA" id="ARBA00022723"/>
    </source>
</evidence>
<comment type="subcellular location">
    <subcellularLocation>
        <location evidence="1 14">Mitochondrion outer membrane</location>
        <topology evidence="1 14">Single-pass type IV membrane protein</topology>
    </subcellularLocation>
</comment>
<evidence type="ECO:0000256" key="8">
    <source>
        <dbReference type="ARBA" id="ARBA00022801"/>
    </source>
</evidence>
<dbReference type="InterPro" id="IPR020860">
    <property type="entry name" value="MIRO_dom"/>
</dbReference>
<dbReference type="AlphaFoldDB" id="A0A8J1U8E1"/>
<dbReference type="GO" id="GO:0007005">
    <property type="term" value="P:mitochondrion organization"/>
    <property type="evidence" value="ECO:0007669"/>
    <property type="project" value="InterPro"/>
</dbReference>
<keyword evidence="5" id="KW-0677">Repeat</keyword>
<dbReference type="InterPro" id="IPR021181">
    <property type="entry name" value="Miro"/>
</dbReference>
<dbReference type="PROSITE" id="PS51423">
    <property type="entry name" value="MIRO"/>
    <property type="match status" value="2"/>
</dbReference>
<dbReference type="PROSITE" id="PS50222">
    <property type="entry name" value="EF_HAND_2"/>
    <property type="match status" value="1"/>
</dbReference>
<dbReference type="InterPro" id="IPR027417">
    <property type="entry name" value="P-loop_NTPase"/>
</dbReference>
<dbReference type="InterPro" id="IPR011992">
    <property type="entry name" value="EF-hand-dom_pair"/>
</dbReference>
<dbReference type="InterPro" id="IPR005225">
    <property type="entry name" value="Small_GTP-bd"/>
</dbReference>
<dbReference type="InterPro" id="IPR018247">
    <property type="entry name" value="EF_Hand_1_Ca_BS"/>
</dbReference>
<evidence type="ECO:0000256" key="9">
    <source>
        <dbReference type="ARBA" id="ARBA00022837"/>
    </source>
</evidence>
<name>A0A8J1U8E1_OWEFU</name>
<keyword evidence="16" id="KW-1185">Reference proteome</keyword>
<comment type="similarity">
    <text evidence="2 14">Belongs to the mitochondrial Rho GTPase family.</text>
</comment>
<evidence type="ECO:0000256" key="10">
    <source>
        <dbReference type="ARBA" id="ARBA00022989"/>
    </source>
</evidence>
<dbReference type="EC" id="3.6.5.-" evidence="14"/>
<dbReference type="Gene3D" id="3.40.50.300">
    <property type="entry name" value="P-loop containing nucleotide triphosphate hydrolases"/>
    <property type="match status" value="2"/>
</dbReference>
<dbReference type="InterPro" id="IPR001806">
    <property type="entry name" value="Small_GTPase"/>
</dbReference>
<keyword evidence="3" id="KW-0812">Transmembrane</keyword>
<comment type="caution">
    <text evidence="15">The sequence shown here is derived from an EMBL/GenBank/DDBJ whole genome shotgun (WGS) entry which is preliminary data.</text>
</comment>
<organism evidence="15 16">
    <name type="scientific">Owenia fusiformis</name>
    <name type="common">Polychaete worm</name>
    <dbReference type="NCBI Taxonomy" id="6347"/>
    <lineage>
        <taxon>Eukaryota</taxon>
        <taxon>Metazoa</taxon>
        <taxon>Spiralia</taxon>
        <taxon>Lophotrochozoa</taxon>
        <taxon>Annelida</taxon>
        <taxon>Polychaeta</taxon>
        <taxon>Sedentaria</taxon>
        <taxon>Canalipalpata</taxon>
        <taxon>Sabellida</taxon>
        <taxon>Oweniida</taxon>
        <taxon>Oweniidae</taxon>
        <taxon>Owenia</taxon>
    </lineage>
</organism>
<keyword evidence="9 14" id="KW-0106">Calcium</keyword>
<sequence length="638" mass="72118">MRKDVRILLVGEDGVGKTSLILSLVSEEFPEEVPFKAEEITIPADVTPEKVPTHIVDFSTQEQSHEELVHEINRSDVICVVYSVDVPESIERISTYWLPEIRKTVGLENRKPVILVGNKSDTYDNSSMEVILPIMNAWQEVETCVECSAKTLKNISELFYYAQKAVLHPTAPLYNSEDKELKLNCKRALTRIFKICDGDNDGLLSDIELNQFQRRCFNAPLQPQALDDVKAVVRKNTAEGIRNDSLTLKGFLFLHTLFIQRGRHETTWTVLRRFGYSDDLTLSKEYLHPPLKVGTGRSCELTAQGVQYLTQLFHKYDLDNDGALSPTELRDLFSTATIMPWGSDVNNTVLTNANGWITLSGYLAQWVFSTYTQVHSTLEYLAQLGYMYEHESQLSAVHITRDKKTDLAKKQTARTVFQCNVIGSKGAGKSAFLQGLLGRNLKYVATLNSSSLPAYSINTVPVYGQEKYIVLHEVDTSQVEQMSSDDLCKCDVICLMYDITNRTSLQTISRLYQKHFAESRVPCLLVASKTDQPSVPQDSELTATQFCSRNHLPPLQQFTCVDRINRDIYIKLATMAAYPNLKRLVHMLMIRKTPQWFQDKISKLSMGDSEGNMVKLTVGLALGAVLGFLVYKYVANKR</sequence>
<evidence type="ECO:0000256" key="2">
    <source>
        <dbReference type="ARBA" id="ARBA00007981"/>
    </source>
</evidence>
<protein>
    <recommendedName>
        <fullName evidence="14">Mitochondrial Rho GTPase</fullName>
        <ecNumber evidence="14">3.6.5.-</ecNumber>
    </recommendedName>
</protein>
<evidence type="ECO:0000256" key="13">
    <source>
        <dbReference type="ARBA" id="ARBA00023136"/>
    </source>
</evidence>
<dbReference type="Pfam" id="PF08355">
    <property type="entry name" value="EF_assoc_1"/>
    <property type="match status" value="1"/>
</dbReference>
<evidence type="ECO:0000256" key="14">
    <source>
        <dbReference type="PIRNR" id="PIRNR037488"/>
    </source>
</evidence>
<proteinExistence type="inferred from homology"/>
<evidence type="ECO:0000256" key="6">
    <source>
        <dbReference type="ARBA" id="ARBA00022741"/>
    </source>
</evidence>
<accession>A0A8J1U8E1</accession>
<reference evidence="15" key="1">
    <citation type="submission" date="2022-03" db="EMBL/GenBank/DDBJ databases">
        <authorList>
            <person name="Martin C."/>
        </authorList>
    </citation>
    <scope>NUCLEOTIDE SEQUENCE</scope>
</reference>
<keyword evidence="10" id="KW-1133">Transmembrane helix</keyword>
<dbReference type="PROSITE" id="PS51419">
    <property type="entry name" value="RAB"/>
    <property type="match status" value="1"/>
</dbReference>
<dbReference type="GO" id="GO:0005509">
    <property type="term" value="F:calcium ion binding"/>
    <property type="evidence" value="ECO:0007669"/>
    <property type="project" value="InterPro"/>
</dbReference>
<evidence type="ECO:0000313" key="16">
    <source>
        <dbReference type="Proteomes" id="UP000749559"/>
    </source>
</evidence>
<dbReference type="OrthoDB" id="10020961at2759"/>
<dbReference type="Pfam" id="PF00071">
    <property type="entry name" value="Ras"/>
    <property type="match status" value="2"/>
</dbReference>
<keyword evidence="13 14" id="KW-0472">Membrane</keyword>